<accession>A0A0F8ZEK6</accession>
<dbReference type="InterPro" id="IPR017552">
    <property type="entry name" value="PHI/rmpB"/>
</dbReference>
<dbReference type="Pfam" id="PF01380">
    <property type="entry name" value="SIS"/>
    <property type="match status" value="1"/>
</dbReference>
<feature type="non-terminal residue" evidence="3">
    <location>
        <position position="95"/>
    </location>
</feature>
<dbReference type="PANTHER" id="PTHR43443">
    <property type="entry name" value="3-HEXULOSE-6-PHOSPHATE ISOMERASE"/>
    <property type="match status" value="1"/>
</dbReference>
<organism evidence="3">
    <name type="scientific">marine sediment metagenome</name>
    <dbReference type="NCBI Taxonomy" id="412755"/>
    <lineage>
        <taxon>unclassified sequences</taxon>
        <taxon>metagenomes</taxon>
        <taxon>ecological metagenomes</taxon>
    </lineage>
</organism>
<gene>
    <name evidence="3" type="ORF">LCGC14_2704630</name>
</gene>
<reference evidence="3" key="1">
    <citation type="journal article" date="2015" name="Nature">
        <title>Complex archaea that bridge the gap between prokaryotes and eukaryotes.</title>
        <authorList>
            <person name="Spang A."/>
            <person name="Saw J.H."/>
            <person name="Jorgensen S.L."/>
            <person name="Zaremba-Niedzwiedzka K."/>
            <person name="Martijn J."/>
            <person name="Lind A.E."/>
            <person name="van Eijk R."/>
            <person name="Schleper C."/>
            <person name="Guy L."/>
            <person name="Ettema T.J."/>
        </authorList>
    </citation>
    <scope>NUCLEOTIDE SEQUENCE</scope>
</reference>
<comment type="caution">
    <text evidence="3">The sequence shown here is derived from an EMBL/GenBank/DDBJ whole genome shotgun (WGS) entry which is preliminary data.</text>
</comment>
<dbReference type="GO" id="GO:0097367">
    <property type="term" value="F:carbohydrate derivative binding"/>
    <property type="evidence" value="ECO:0007669"/>
    <property type="project" value="InterPro"/>
</dbReference>
<feature type="domain" description="SIS" evidence="2">
    <location>
        <begin position="32"/>
        <end position="95"/>
    </location>
</feature>
<dbReference type="AlphaFoldDB" id="A0A0F8ZEK6"/>
<name>A0A0F8ZEK6_9ZZZZ</name>
<evidence type="ECO:0000259" key="2">
    <source>
        <dbReference type="PROSITE" id="PS51464"/>
    </source>
</evidence>
<sequence length="95" mass="9960">MSDEDALKLAGKDLLGRIAAVMDEVDWDSFVALSRLLPGVRRIFVTGAGRSGLVARSFGMRLMHAGLLAFIPGETITPAVGADDLVVAISCTGQT</sequence>
<dbReference type="InterPro" id="IPR001347">
    <property type="entry name" value="SIS_dom"/>
</dbReference>
<dbReference type="SUPFAM" id="SSF53697">
    <property type="entry name" value="SIS domain"/>
    <property type="match status" value="1"/>
</dbReference>
<dbReference type="PROSITE" id="PS51464">
    <property type="entry name" value="SIS"/>
    <property type="match status" value="1"/>
</dbReference>
<dbReference type="EMBL" id="LAZR01048285">
    <property type="protein sequence ID" value="KKK92267.1"/>
    <property type="molecule type" value="Genomic_DNA"/>
</dbReference>
<protein>
    <recommendedName>
        <fullName evidence="2">SIS domain-containing protein</fullName>
    </recommendedName>
</protein>
<comment type="similarity">
    <text evidence="1">Belongs to the SIS family. PHI subfamily.</text>
</comment>
<proteinExistence type="inferred from homology"/>
<dbReference type="PANTHER" id="PTHR43443:SF1">
    <property type="entry name" value="3-HEXULOSE-6-PHOSPHATE ISOMERASE"/>
    <property type="match status" value="1"/>
</dbReference>
<evidence type="ECO:0000313" key="3">
    <source>
        <dbReference type="EMBL" id="KKK92267.1"/>
    </source>
</evidence>
<dbReference type="GO" id="GO:1901135">
    <property type="term" value="P:carbohydrate derivative metabolic process"/>
    <property type="evidence" value="ECO:0007669"/>
    <property type="project" value="InterPro"/>
</dbReference>
<dbReference type="InterPro" id="IPR046348">
    <property type="entry name" value="SIS_dom_sf"/>
</dbReference>
<dbReference type="GO" id="GO:0016853">
    <property type="term" value="F:isomerase activity"/>
    <property type="evidence" value="ECO:0007669"/>
    <property type="project" value="InterPro"/>
</dbReference>
<dbReference type="Gene3D" id="3.40.50.10490">
    <property type="entry name" value="Glucose-6-phosphate isomerase like protein, domain 1"/>
    <property type="match status" value="1"/>
</dbReference>
<evidence type="ECO:0000256" key="1">
    <source>
        <dbReference type="ARBA" id="ARBA00009235"/>
    </source>
</evidence>